<organism evidence="3 4">
    <name type="scientific">Aphanomyces euteiches</name>
    <dbReference type="NCBI Taxonomy" id="100861"/>
    <lineage>
        <taxon>Eukaryota</taxon>
        <taxon>Sar</taxon>
        <taxon>Stramenopiles</taxon>
        <taxon>Oomycota</taxon>
        <taxon>Saprolegniomycetes</taxon>
        <taxon>Saprolegniales</taxon>
        <taxon>Verrucalvaceae</taxon>
        <taxon>Aphanomyces</taxon>
    </lineage>
</organism>
<proteinExistence type="predicted"/>
<evidence type="ECO:0000256" key="1">
    <source>
        <dbReference type="SAM" id="Phobius"/>
    </source>
</evidence>
<evidence type="ECO:0000313" key="3">
    <source>
        <dbReference type="EMBL" id="KAF0743063.1"/>
    </source>
</evidence>
<gene>
    <name evidence="3" type="ORF">Ae201684_002121</name>
</gene>
<accession>A0A6G0XR86</accession>
<keyword evidence="1" id="KW-0812">Transmembrane</keyword>
<dbReference type="AlphaFoldDB" id="A0A6G0XR86"/>
<evidence type="ECO:0000313" key="4">
    <source>
        <dbReference type="Proteomes" id="UP000481153"/>
    </source>
</evidence>
<feature type="transmembrane region" description="Helical" evidence="1">
    <location>
        <begin position="274"/>
        <end position="296"/>
    </location>
</feature>
<name>A0A6G0XR86_9STRA</name>
<keyword evidence="1" id="KW-1133">Transmembrane helix</keyword>
<feature type="signal peptide" evidence="2">
    <location>
        <begin position="1"/>
        <end position="19"/>
    </location>
</feature>
<dbReference type="VEuPathDB" id="FungiDB:AeMF1_015790"/>
<keyword evidence="1" id="KW-0472">Membrane</keyword>
<evidence type="ECO:0000256" key="2">
    <source>
        <dbReference type="SAM" id="SignalP"/>
    </source>
</evidence>
<protein>
    <submittedName>
        <fullName evidence="3">Uncharacterized protein</fullName>
    </submittedName>
</protein>
<feature type="chain" id="PRO_5026043258" evidence="2">
    <location>
        <begin position="20"/>
        <end position="335"/>
    </location>
</feature>
<dbReference type="Proteomes" id="UP000481153">
    <property type="component" value="Unassembled WGS sequence"/>
</dbReference>
<comment type="caution">
    <text evidence="3">The sequence shown here is derived from an EMBL/GenBank/DDBJ whole genome shotgun (WGS) entry which is preliminary data.</text>
</comment>
<sequence>MKIILVLSVAIQLGGVVESQSNFDIGVVTSAPTTTNGACVAASLISSVEATNGVALFSDQLCATDPTNCVAQTYCRKCKVFDSLVSSNYASCPPAAYPSVPRASQVYCQSYVFPDEATQGISAIYDAQCPVTGGTGCVSSGAPCRRCLLNLTSAQDLHPCELNTCLPSAVVNLQGAVGVLDSRCYSSPSLAGCIPSTSCRLCRLDKNEANAYLDICATVLWTKKSAEVSVQSTADSNKTWPELNVNLSSLTERIEDLSDGVGQTVLGSTVAHGVILASLIAVLAVVAICVAVTIYWKCVRSRASLTAPEKIIVMGRKVSLVKIQKAEEKAFSVVV</sequence>
<dbReference type="EMBL" id="VJMJ01000022">
    <property type="protein sequence ID" value="KAF0743063.1"/>
    <property type="molecule type" value="Genomic_DNA"/>
</dbReference>
<reference evidence="3 4" key="1">
    <citation type="submission" date="2019-07" db="EMBL/GenBank/DDBJ databases">
        <title>Genomics analysis of Aphanomyces spp. identifies a new class of oomycete effector associated with host adaptation.</title>
        <authorList>
            <person name="Gaulin E."/>
        </authorList>
    </citation>
    <scope>NUCLEOTIDE SEQUENCE [LARGE SCALE GENOMIC DNA]</scope>
    <source>
        <strain evidence="3 4">ATCC 201684</strain>
    </source>
</reference>
<keyword evidence="2" id="KW-0732">Signal</keyword>
<keyword evidence="4" id="KW-1185">Reference proteome</keyword>